<keyword evidence="2" id="KW-1185">Reference proteome</keyword>
<evidence type="ECO:0000313" key="1">
    <source>
        <dbReference type="EMBL" id="MFC0350894.1"/>
    </source>
</evidence>
<evidence type="ECO:0000313" key="2">
    <source>
        <dbReference type="Proteomes" id="UP001589844"/>
    </source>
</evidence>
<protein>
    <submittedName>
        <fullName evidence="1">Uncharacterized protein</fullName>
    </submittedName>
</protein>
<dbReference type="RefSeq" id="WP_390213436.1">
    <property type="nucleotide sequence ID" value="NZ_JBHLXJ010000015.1"/>
</dbReference>
<gene>
    <name evidence="1" type="ORF">ACFFJH_13845</name>
</gene>
<name>A0ABV6IJ62_9BURK</name>
<sequence>MSCLHWMYAGAESLRGREMPLAQRNVKTAEQVISMTLESFSDVRSIFCALGADGFYLGRVHMSPSILACITPSLEAKQSYIKLIILQAMRNLLQ</sequence>
<organism evidence="1 2">
    <name type="scientific">Undibacterium danionis</name>
    <dbReference type="NCBI Taxonomy" id="1812100"/>
    <lineage>
        <taxon>Bacteria</taxon>
        <taxon>Pseudomonadati</taxon>
        <taxon>Pseudomonadota</taxon>
        <taxon>Betaproteobacteria</taxon>
        <taxon>Burkholderiales</taxon>
        <taxon>Oxalobacteraceae</taxon>
        <taxon>Undibacterium</taxon>
    </lineage>
</organism>
<dbReference type="Proteomes" id="UP001589844">
    <property type="component" value="Unassembled WGS sequence"/>
</dbReference>
<proteinExistence type="predicted"/>
<comment type="caution">
    <text evidence="1">The sequence shown here is derived from an EMBL/GenBank/DDBJ whole genome shotgun (WGS) entry which is preliminary data.</text>
</comment>
<reference evidence="1 2" key="1">
    <citation type="submission" date="2024-09" db="EMBL/GenBank/DDBJ databases">
        <authorList>
            <person name="Sun Q."/>
            <person name="Mori K."/>
        </authorList>
    </citation>
    <scope>NUCLEOTIDE SEQUENCE [LARGE SCALE GENOMIC DNA]</scope>
    <source>
        <strain evidence="1 2">CCM 8677</strain>
    </source>
</reference>
<dbReference type="EMBL" id="JBHLXJ010000015">
    <property type="protein sequence ID" value="MFC0350894.1"/>
    <property type="molecule type" value="Genomic_DNA"/>
</dbReference>
<accession>A0ABV6IJ62</accession>